<comment type="similarity">
    <text evidence="2 10">Belongs to the MIP/aquaporin (TC 1.A.8) family.</text>
</comment>
<evidence type="ECO:0000256" key="1">
    <source>
        <dbReference type="ARBA" id="ARBA00004651"/>
    </source>
</evidence>
<evidence type="ECO:0000256" key="4">
    <source>
        <dbReference type="ARBA" id="ARBA00022475"/>
    </source>
</evidence>
<evidence type="ECO:0000256" key="6">
    <source>
        <dbReference type="ARBA" id="ARBA00022692"/>
    </source>
</evidence>
<dbReference type="PANTHER" id="PTHR19139:SF199">
    <property type="entry name" value="MIP17260P"/>
    <property type="match status" value="1"/>
</dbReference>
<feature type="transmembrane region" description="Helical" evidence="10">
    <location>
        <begin position="81"/>
        <end position="103"/>
    </location>
</feature>
<dbReference type="GO" id="GO:0015250">
    <property type="term" value="F:water channel activity"/>
    <property type="evidence" value="ECO:0007669"/>
    <property type="project" value="UniProtKB-UniRule"/>
</dbReference>
<sequence length="235" mass="24349">MMRKLVAEFIGTGWLVLGGCGSAVLAAAYPDLGIGFLGVALAFGLTVVTMAYAIGHISGCHLNPAVTVGLWAGGRFPTSDVIPYIASQVLGGIAGAGVLYIIASGQAGFDLANGFASNGYGAHSPGHYSLLSAFVTEVVMTFMFLFVILGATHKLASPQMAGLAIGLALTLIHLISIPVTNTSVNPARSTGPALFVGDWATSQLWMFWVAPLIGAVIAGVVYRWLCPDNEYRSVS</sequence>
<dbReference type="GO" id="GO:0005886">
    <property type="term" value="C:plasma membrane"/>
    <property type="evidence" value="ECO:0007669"/>
    <property type="project" value="UniProtKB-SubCell"/>
</dbReference>
<dbReference type="EMBL" id="FUWP01000002">
    <property type="protein sequence ID" value="SJZ92069.1"/>
    <property type="molecule type" value="Genomic_DNA"/>
</dbReference>
<dbReference type="InterPro" id="IPR034294">
    <property type="entry name" value="Aquaporin_transptr"/>
</dbReference>
<keyword evidence="7 10" id="KW-0677">Repeat</keyword>
<proteinExistence type="inferred from homology"/>
<keyword evidence="5" id="KW-0997">Cell inner membrane</keyword>
<evidence type="ECO:0000256" key="10">
    <source>
        <dbReference type="HAMAP-Rule" id="MF_01146"/>
    </source>
</evidence>
<protein>
    <recommendedName>
        <fullName evidence="10">Aquaporin Z</fullName>
    </recommendedName>
</protein>
<reference evidence="11 12" key="1">
    <citation type="submission" date="2017-02" db="EMBL/GenBank/DDBJ databases">
        <authorList>
            <person name="Peterson S.W."/>
        </authorList>
    </citation>
    <scope>NUCLEOTIDE SEQUENCE [LARGE SCALE GENOMIC DNA]</scope>
    <source>
        <strain evidence="11 12">CECT 9189</strain>
    </source>
</reference>
<keyword evidence="6 10" id="KW-0812">Transmembrane</keyword>
<accession>A0A1T4PKS1</accession>
<dbReference type="InterPro" id="IPR022357">
    <property type="entry name" value="MIP_CS"/>
</dbReference>
<keyword evidence="4 10" id="KW-1003">Cell membrane</keyword>
<dbReference type="PROSITE" id="PS51257">
    <property type="entry name" value="PROKAR_LIPOPROTEIN"/>
    <property type="match status" value="1"/>
</dbReference>
<keyword evidence="8 10" id="KW-1133">Transmembrane helix</keyword>
<feature type="site" description="Involved in tetramerization or stability of the tetramer" evidence="10">
    <location>
        <position position="20"/>
    </location>
</feature>
<dbReference type="SUPFAM" id="SSF81338">
    <property type="entry name" value="Aquaporin-like"/>
    <property type="match status" value="1"/>
</dbReference>
<evidence type="ECO:0000256" key="8">
    <source>
        <dbReference type="ARBA" id="ARBA00022989"/>
    </source>
</evidence>
<dbReference type="FunFam" id="1.20.1080.10:FF:000007">
    <property type="entry name" value="Aquaporin Z"/>
    <property type="match status" value="1"/>
</dbReference>
<dbReference type="PANTHER" id="PTHR19139">
    <property type="entry name" value="AQUAPORIN TRANSPORTER"/>
    <property type="match status" value="1"/>
</dbReference>
<feature type="site" description="Selectivity filter" evidence="10">
    <location>
        <position position="182"/>
    </location>
</feature>
<comment type="subcellular location">
    <subcellularLocation>
        <location evidence="1 10">Cell membrane</location>
        <topology evidence="1 10">Multi-pass membrane protein</topology>
    </subcellularLocation>
</comment>
<comment type="caution">
    <text evidence="10">Lacks conserved residue(s) required for the propagation of feature annotation.</text>
</comment>
<dbReference type="NCBIfam" id="TIGR00861">
    <property type="entry name" value="MIP"/>
    <property type="match status" value="1"/>
</dbReference>
<evidence type="ECO:0000256" key="3">
    <source>
        <dbReference type="ARBA" id="ARBA00022448"/>
    </source>
</evidence>
<dbReference type="CDD" id="cd00333">
    <property type="entry name" value="MIP"/>
    <property type="match status" value="1"/>
</dbReference>
<feature type="transmembrane region" description="Helical" evidence="10">
    <location>
        <begin position="204"/>
        <end position="225"/>
    </location>
</feature>
<keyword evidence="9 10" id="KW-0472">Membrane</keyword>
<dbReference type="PROSITE" id="PS00221">
    <property type="entry name" value="MIP"/>
    <property type="match status" value="1"/>
</dbReference>
<feature type="site" description="Selectivity filter" evidence="10">
    <location>
        <position position="188"/>
    </location>
</feature>
<comment type="domain">
    <text evidence="10">Aquaporins contain two tandem repeats each containing three membrane-spanning domains and a pore-forming loop with the signature motif Asn-Pro-Ala (NPA).</text>
</comment>
<evidence type="ECO:0000256" key="9">
    <source>
        <dbReference type="ARBA" id="ARBA00023136"/>
    </source>
</evidence>
<evidence type="ECO:0000256" key="2">
    <source>
        <dbReference type="ARBA" id="ARBA00006175"/>
    </source>
</evidence>
<dbReference type="InterPro" id="IPR023743">
    <property type="entry name" value="Aquaporin_Z"/>
</dbReference>
<feature type="short sequence motif" description="NPA 1" evidence="10">
    <location>
        <begin position="63"/>
        <end position="65"/>
    </location>
</feature>
<evidence type="ECO:0000256" key="7">
    <source>
        <dbReference type="ARBA" id="ARBA00022737"/>
    </source>
</evidence>
<feature type="short sequence motif" description="NPA 2" evidence="10">
    <location>
        <begin position="185"/>
        <end position="187"/>
    </location>
</feature>
<dbReference type="InterPro" id="IPR000425">
    <property type="entry name" value="MIP"/>
</dbReference>
<feature type="site" description="Selectivity filter" evidence="10">
    <location>
        <position position="43"/>
    </location>
</feature>
<feature type="transmembrane region" description="Helical" evidence="10">
    <location>
        <begin position="36"/>
        <end position="54"/>
    </location>
</feature>
<comment type="catalytic activity">
    <reaction evidence="10">
        <text>H2O(in) = H2O(out)</text>
        <dbReference type="Rhea" id="RHEA:29667"/>
        <dbReference type="ChEBI" id="CHEBI:15377"/>
    </reaction>
</comment>
<evidence type="ECO:0000256" key="5">
    <source>
        <dbReference type="ARBA" id="ARBA00022519"/>
    </source>
</evidence>
<dbReference type="OrthoDB" id="9807293at2"/>
<evidence type="ECO:0000313" key="11">
    <source>
        <dbReference type="EMBL" id="SJZ92069.1"/>
    </source>
</evidence>
<dbReference type="Proteomes" id="UP000191116">
    <property type="component" value="Unassembled WGS sequence"/>
</dbReference>
<comment type="subunit">
    <text evidence="10">Homotetramer.</text>
</comment>
<organism evidence="11 12">
    <name type="scientific">Photobacterium toruni</name>
    <dbReference type="NCBI Taxonomy" id="1935446"/>
    <lineage>
        <taxon>Bacteria</taxon>
        <taxon>Pseudomonadati</taxon>
        <taxon>Pseudomonadota</taxon>
        <taxon>Gammaproteobacteria</taxon>
        <taxon>Vibrionales</taxon>
        <taxon>Vibrionaceae</taxon>
        <taxon>Photobacterium</taxon>
    </lineage>
</organism>
<gene>
    <name evidence="10 11" type="primary">aqpZ</name>
    <name evidence="11" type="ORF">CZ814_00839</name>
</gene>
<feature type="site" description="Selectivity filter" evidence="10">
    <location>
        <position position="173"/>
    </location>
</feature>
<feature type="transmembrane region" description="Helical" evidence="10">
    <location>
        <begin position="128"/>
        <end position="149"/>
    </location>
</feature>
<comment type="function">
    <text evidence="10">Channel that permits osmotically driven movement of water in both directions. It is involved in the osmoregulation and in the maintenance of cell turgor during volume expansion in rapidly growing cells. It mediates rapid entry or exit of water in response to abrupt changes in osmolarity.</text>
</comment>
<dbReference type="NCBIfam" id="NF003838">
    <property type="entry name" value="PRK05420.1"/>
    <property type="match status" value="1"/>
</dbReference>
<dbReference type="HAMAP" id="MF_01146">
    <property type="entry name" value="Aquaporin_Z"/>
    <property type="match status" value="1"/>
</dbReference>
<feature type="transmembrane region" description="Helical" evidence="10">
    <location>
        <begin position="161"/>
        <end position="184"/>
    </location>
</feature>
<dbReference type="AlphaFoldDB" id="A0A1T4PKS1"/>
<dbReference type="Pfam" id="PF00230">
    <property type="entry name" value="MIP"/>
    <property type="match status" value="1"/>
</dbReference>
<keyword evidence="3 10" id="KW-0813">Transport</keyword>
<dbReference type="InterPro" id="IPR023271">
    <property type="entry name" value="Aquaporin-like"/>
</dbReference>
<dbReference type="PRINTS" id="PR00783">
    <property type="entry name" value="MINTRINSICP"/>
</dbReference>
<dbReference type="Gene3D" id="1.20.1080.10">
    <property type="entry name" value="Glycerol uptake facilitator protein"/>
    <property type="match status" value="1"/>
</dbReference>
<name>A0A1T4PKS1_9GAMM</name>
<evidence type="ECO:0000313" key="12">
    <source>
        <dbReference type="Proteomes" id="UP000191116"/>
    </source>
</evidence>